<dbReference type="EMBL" id="BK032843">
    <property type="protein sequence ID" value="DAF63764.1"/>
    <property type="molecule type" value="Genomic_DNA"/>
</dbReference>
<proteinExistence type="predicted"/>
<organism evidence="1">
    <name type="scientific">Podoviridae sp. ctz6O13</name>
    <dbReference type="NCBI Taxonomy" id="2827757"/>
    <lineage>
        <taxon>Viruses</taxon>
        <taxon>Duplodnaviria</taxon>
        <taxon>Heunggongvirae</taxon>
        <taxon>Uroviricota</taxon>
        <taxon>Caudoviricetes</taxon>
    </lineage>
</organism>
<protein>
    <submittedName>
        <fullName evidence="1">Uncharacterized protein</fullName>
    </submittedName>
</protein>
<sequence length="276" mass="32844">MTKEKKNLESYIWKGPNVNGVQQERKLMDCDLLELQKYYDHCRQMLYNDSMKQPGRYTLIKMVESQIQHCRAELLVRWLRAEKSYTYQHCYEDIQALIHKNKETLTQSVVETYPISALMSEIPNEFKRVPIGLVLKASMYSLGICDTAHITLNFIVKMGLYLTQKEMQQELFERDPETGKARNRLEVIKQREQLNPSIRLEVKPDGLTYAEFKQMYRLRKDKYENFTSAQLKLLSEKVLYRFQLRCEAQARQWEEKIAEIEEVAESKGWDIHRQIS</sequence>
<reference evidence="1" key="1">
    <citation type="journal article" date="2021" name="Proc. Natl. Acad. Sci. U.S.A.">
        <title>A Catalog of Tens of Thousands of Viruses from Human Metagenomes Reveals Hidden Associations with Chronic Diseases.</title>
        <authorList>
            <person name="Tisza M.J."/>
            <person name="Buck C.B."/>
        </authorList>
    </citation>
    <scope>NUCLEOTIDE SEQUENCE</scope>
    <source>
        <strain evidence="1">Ctz6O13</strain>
    </source>
</reference>
<accession>A0A8S5TKC0</accession>
<name>A0A8S5TKC0_9CAUD</name>
<evidence type="ECO:0000313" key="1">
    <source>
        <dbReference type="EMBL" id="DAF63764.1"/>
    </source>
</evidence>